<dbReference type="RefSeq" id="WP_342691517.1">
    <property type="nucleotide sequence ID" value="NZ_JBCGDP010000006.1"/>
</dbReference>
<keyword evidence="7" id="KW-1185">Reference proteome</keyword>
<dbReference type="PANTHER" id="PTHR43133:SF46">
    <property type="entry name" value="RNA POLYMERASE SIGMA-70 FACTOR ECF SUBFAMILY"/>
    <property type="match status" value="1"/>
</dbReference>
<dbReference type="InterPro" id="IPR014284">
    <property type="entry name" value="RNA_pol_sigma-70_dom"/>
</dbReference>
<evidence type="ECO:0000256" key="3">
    <source>
        <dbReference type="ARBA" id="ARBA00023082"/>
    </source>
</evidence>
<sequence length="201" mass="23771">MIESSEHIKVIDDELLWKQLINGDEKAFSNLFEKYFNQLVLYGCSFSSNEDKVKDCIQDVFVDVWLYKQSLNENISPKIYLLSSVRKRIARQQERDKIFNTSTSTKALEFLFDFSIEHELIIDENSRDRISQLNKLINQLPSKQKEVLFLRYHQGLSIDQIAEILNINYQSTSNLLHRSLLKLRKDWSTFIFILPFLSIQN</sequence>
<evidence type="ECO:0000256" key="4">
    <source>
        <dbReference type="ARBA" id="ARBA00023163"/>
    </source>
</evidence>
<protein>
    <submittedName>
        <fullName evidence="6">Sigma-70 family RNA polymerase sigma factor</fullName>
    </submittedName>
</protein>
<dbReference type="PANTHER" id="PTHR43133">
    <property type="entry name" value="RNA POLYMERASE ECF-TYPE SIGMA FACTO"/>
    <property type="match status" value="1"/>
</dbReference>
<feature type="domain" description="RNA polymerase sigma factor 70 region 4 type 2" evidence="5">
    <location>
        <begin position="132"/>
        <end position="183"/>
    </location>
</feature>
<evidence type="ECO:0000313" key="7">
    <source>
        <dbReference type="Proteomes" id="UP001468798"/>
    </source>
</evidence>
<dbReference type="Pfam" id="PF08281">
    <property type="entry name" value="Sigma70_r4_2"/>
    <property type="match status" value="1"/>
</dbReference>
<evidence type="ECO:0000259" key="5">
    <source>
        <dbReference type="Pfam" id="PF08281"/>
    </source>
</evidence>
<dbReference type="CDD" id="cd06171">
    <property type="entry name" value="Sigma70_r4"/>
    <property type="match status" value="1"/>
</dbReference>
<dbReference type="SUPFAM" id="SSF88946">
    <property type="entry name" value="Sigma2 domain of RNA polymerase sigma factors"/>
    <property type="match status" value="1"/>
</dbReference>
<gene>
    <name evidence="6" type="ORF">WFZ86_08390</name>
</gene>
<dbReference type="EMBL" id="JBCGDP010000006">
    <property type="protein sequence ID" value="MEM0576514.1"/>
    <property type="molecule type" value="Genomic_DNA"/>
</dbReference>
<dbReference type="InterPro" id="IPR013324">
    <property type="entry name" value="RNA_pol_sigma_r3/r4-like"/>
</dbReference>
<keyword evidence="4" id="KW-0804">Transcription</keyword>
<dbReference type="Gene3D" id="1.10.10.10">
    <property type="entry name" value="Winged helix-like DNA-binding domain superfamily/Winged helix DNA-binding domain"/>
    <property type="match status" value="1"/>
</dbReference>
<evidence type="ECO:0000256" key="1">
    <source>
        <dbReference type="ARBA" id="ARBA00010641"/>
    </source>
</evidence>
<evidence type="ECO:0000256" key="2">
    <source>
        <dbReference type="ARBA" id="ARBA00023015"/>
    </source>
</evidence>
<dbReference type="Gene3D" id="1.10.1740.10">
    <property type="match status" value="1"/>
</dbReference>
<dbReference type="NCBIfam" id="TIGR02937">
    <property type="entry name" value="sigma70-ECF"/>
    <property type="match status" value="1"/>
</dbReference>
<organism evidence="6 7">
    <name type="scientific">Flavobacterium polysaccharolyticum</name>
    <dbReference type="NCBI Taxonomy" id="3133148"/>
    <lineage>
        <taxon>Bacteria</taxon>
        <taxon>Pseudomonadati</taxon>
        <taxon>Bacteroidota</taxon>
        <taxon>Flavobacteriia</taxon>
        <taxon>Flavobacteriales</taxon>
        <taxon>Flavobacteriaceae</taxon>
        <taxon>Flavobacterium</taxon>
    </lineage>
</organism>
<keyword evidence="2" id="KW-0805">Transcription regulation</keyword>
<comment type="caution">
    <text evidence="6">The sequence shown here is derived from an EMBL/GenBank/DDBJ whole genome shotgun (WGS) entry which is preliminary data.</text>
</comment>
<dbReference type="InterPro" id="IPR036388">
    <property type="entry name" value="WH-like_DNA-bd_sf"/>
</dbReference>
<dbReference type="Proteomes" id="UP001468798">
    <property type="component" value="Unassembled WGS sequence"/>
</dbReference>
<comment type="similarity">
    <text evidence="1">Belongs to the sigma-70 factor family. ECF subfamily.</text>
</comment>
<dbReference type="SUPFAM" id="SSF88659">
    <property type="entry name" value="Sigma3 and sigma4 domains of RNA polymerase sigma factors"/>
    <property type="match status" value="1"/>
</dbReference>
<accession>A0ABU9NQG6</accession>
<evidence type="ECO:0000313" key="6">
    <source>
        <dbReference type="EMBL" id="MEM0576514.1"/>
    </source>
</evidence>
<dbReference type="InterPro" id="IPR013249">
    <property type="entry name" value="RNA_pol_sigma70_r4_t2"/>
</dbReference>
<keyword evidence="3" id="KW-0731">Sigma factor</keyword>
<proteinExistence type="inferred from homology"/>
<dbReference type="InterPro" id="IPR039425">
    <property type="entry name" value="RNA_pol_sigma-70-like"/>
</dbReference>
<name>A0ABU9NQG6_9FLAO</name>
<dbReference type="InterPro" id="IPR013325">
    <property type="entry name" value="RNA_pol_sigma_r2"/>
</dbReference>
<reference evidence="6 7" key="1">
    <citation type="submission" date="2024-03" db="EMBL/GenBank/DDBJ databases">
        <title>Two novel species of the genus Flavobacterium exhibiting potentially degradation of complex polysaccharides.</title>
        <authorList>
            <person name="Lian X."/>
        </authorList>
    </citation>
    <scope>NUCLEOTIDE SEQUENCE [LARGE SCALE GENOMIC DNA]</scope>
    <source>
        <strain evidence="6 7">N6</strain>
    </source>
</reference>